<feature type="chain" id="PRO_5035197895" description="Peptidase S1 domain-containing protein" evidence="2">
    <location>
        <begin position="28"/>
        <end position="314"/>
    </location>
</feature>
<sequence length="314" mass="31246">MAAPPRPVSSCAAPIVWLLVTSALASAAGPARGRALGRRALASGAGAAALGAALGPAAQPARALIRGAKATGADAAALGVVGLFISMADCEVCIKDLPAACTGVLVGPQLVLSASHCLDLTEGLGGKLTKVVFGDSLLDPHALSVPVERFVLASQYGRQQNNDLMLIRLAAPAPSAWTVQPIAPPPGRAAGAVATDEFPQLDVLGFGDSVDDETRYSAGVLGRLRLQAISPVSSATFLTMVLDKQAGTCSGDSGAAAIVAGGRGADARRGVVGVLSSNSLPCTGSNGLFVSPAAFADFLRKGAADLNLPPPAGL</sequence>
<evidence type="ECO:0000256" key="2">
    <source>
        <dbReference type="SAM" id="SignalP"/>
    </source>
</evidence>
<dbReference type="InterPro" id="IPR051487">
    <property type="entry name" value="Ser/Thr_Proteases_Immune/Dev"/>
</dbReference>
<dbReference type="InterPro" id="IPR006311">
    <property type="entry name" value="TAT_signal"/>
</dbReference>
<dbReference type="OrthoDB" id="10059102at2759"/>
<dbReference type="PRINTS" id="PR00722">
    <property type="entry name" value="CHYMOTRYPSIN"/>
</dbReference>
<feature type="signal peptide" evidence="2">
    <location>
        <begin position="1"/>
        <end position="27"/>
    </location>
</feature>
<dbReference type="InterPro" id="IPR018114">
    <property type="entry name" value="TRYPSIN_HIS"/>
</dbReference>
<dbReference type="Gene3D" id="2.40.10.10">
    <property type="entry name" value="Trypsin-like serine proteases"/>
    <property type="match status" value="1"/>
</dbReference>
<keyword evidence="1" id="KW-1015">Disulfide bond</keyword>
<gene>
    <name evidence="4" type="ORF">KFE25_009488</name>
</gene>
<dbReference type="OMA" id="FISMADC"/>
<reference evidence="4" key="1">
    <citation type="submission" date="2021-05" db="EMBL/GenBank/DDBJ databases">
        <title>The genome of the haptophyte Pavlova lutheri (Diacronema luteri, Pavlovales) - a model for lipid biosynthesis in eukaryotic algae.</title>
        <authorList>
            <person name="Hulatt C.J."/>
            <person name="Posewitz M.C."/>
        </authorList>
    </citation>
    <scope>NUCLEOTIDE SEQUENCE</scope>
    <source>
        <strain evidence="4">NIVA-4/92</strain>
    </source>
</reference>
<dbReference type="InterPro" id="IPR001254">
    <property type="entry name" value="Trypsin_dom"/>
</dbReference>
<dbReference type="EMBL" id="JAGTXO010000001">
    <property type="protein sequence ID" value="KAG8471067.1"/>
    <property type="molecule type" value="Genomic_DNA"/>
</dbReference>
<dbReference type="InterPro" id="IPR001314">
    <property type="entry name" value="Peptidase_S1A"/>
</dbReference>
<keyword evidence="2" id="KW-0732">Signal</keyword>
<proteinExistence type="predicted"/>
<organism evidence="4 5">
    <name type="scientific">Diacronema lutheri</name>
    <name type="common">Unicellular marine alga</name>
    <name type="synonym">Monochrysis lutheri</name>
    <dbReference type="NCBI Taxonomy" id="2081491"/>
    <lineage>
        <taxon>Eukaryota</taxon>
        <taxon>Haptista</taxon>
        <taxon>Haptophyta</taxon>
        <taxon>Pavlovophyceae</taxon>
        <taxon>Pavlovales</taxon>
        <taxon>Pavlovaceae</taxon>
        <taxon>Diacronema</taxon>
    </lineage>
</organism>
<dbReference type="GO" id="GO:0006508">
    <property type="term" value="P:proteolysis"/>
    <property type="evidence" value="ECO:0007669"/>
    <property type="project" value="InterPro"/>
</dbReference>
<name>A0A8J6CDJ3_DIALT</name>
<comment type="caution">
    <text evidence="4">The sequence shown here is derived from an EMBL/GenBank/DDBJ whole genome shotgun (WGS) entry which is preliminary data.</text>
</comment>
<dbReference type="SUPFAM" id="SSF50494">
    <property type="entry name" value="Trypsin-like serine proteases"/>
    <property type="match status" value="1"/>
</dbReference>
<dbReference type="PANTHER" id="PTHR24256">
    <property type="entry name" value="TRYPTASE-RELATED"/>
    <property type="match status" value="1"/>
</dbReference>
<keyword evidence="5" id="KW-1185">Reference proteome</keyword>
<evidence type="ECO:0000313" key="4">
    <source>
        <dbReference type="EMBL" id="KAG8471067.1"/>
    </source>
</evidence>
<accession>A0A8J6CDJ3</accession>
<dbReference type="InterPro" id="IPR043504">
    <property type="entry name" value="Peptidase_S1_PA_chymotrypsin"/>
</dbReference>
<feature type="domain" description="Peptidase S1" evidence="3">
    <location>
        <begin position="41"/>
        <end position="304"/>
    </location>
</feature>
<protein>
    <recommendedName>
        <fullName evidence="3">Peptidase S1 domain-containing protein</fullName>
    </recommendedName>
</protein>
<evidence type="ECO:0000256" key="1">
    <source>
        <dbReference type="ARBA" id="ARBA00023157"/>
    </source>
</evidence>
<dbReference type="InterPro" id="IPR009003">
    <property type="entry name" value="Peptidase_S1_PA"/>
</dbReference>
<dbReference type="SMART" id="SM00020">
    <property type="entry name" value="Tryp_SPc"/>
    <property type="match status" value="1"/>
</dbReference>
<dbReference type="PROSITE" id="PS51318">
    <property type="entry name" value="TAT"/>
    <property type="match status" value="1"/>
</dbReference>
<dbReference type="PROSITE" id="PS50240">
    <property type="entry name" value="TRYPSIN_DOM"/>
    <property type="match status" value="1"/>
</dbReference>
<evidence type="ECO:0000313" key="5">
    <source>
        <dbReference type="Proteomes" id="UP000751190"/>
    </source>
</evidence>
<dbReference type="AlphaFoldDB" id="A0A8J6CDJ3"/>
<dbReference type="PROSITE" id="PS00134">
    <property type="entry name" value="TRYPSIN_HIS"/>
    <property type="match status" value="1"/>
</dbReference>
<dbReference type="GO" id="GO:0004252">
    <property type="term" value="F:serine-type endopeptidase activity"/>
    <property type="evidence" value="ECO:0007669"/>
    <property type="project" value="InterPro"/>
</dbReference>
<dbReference type="Proteomes" id="UP000751190">
    <property type="component" value="Unassembled WGS sequence"/>
</dbReference>
<evidence type="ECO:0000259" key="3">
    <source>
        <dbReference type="PROSITE" id="PS50240"/>
    </source>
</evidence>
<dbReference type="Pfam" id="PF00089">
    <property type="entry name" value="Trypsin"/>
    <property type="match status" value="1"/>
</dbReference>